<dbReference type="PANTHER" id="PTHR19433:SF133">
    <property type="entry name" value="IMMUNE-TYPE RECEPTOR 5 PRECURSOR-RELATED"/>
    <property type="match status" value="1"/>
</dbReference>
<keyword evidence="5 8" id="KW-0472">Membrane</keyword>
<keyword evidence="4" id="KW-0391">Immunity</keyword>
<dbReference type="PANTHER" id="PTHR19433">
    <property type="entry name" value="T-CELL RECEPTOR ALPHA CHAIN V REGION-RELATED"/>
    <property type="match status" value="1"/>
</dbReference>
<feature type="transmembrane region" description="Helical" evidence="8">
    <location>
        <begin position="246"/>
        <end position="268"/>
    </location>
</feature>
<keyword evidence="3 9" id="KW-0732">Signal</keyword>
<evidence type="ECO:0000256" key="2">
    <source>
        <dbReference type="ARBA" id="ARBA00022475"/>
    </source>
</evidence>
<dbReference type="RefSeq" id="XP_005465634.1">
    <property type="nucleotide sequence ID" value="XM_005465577.4"/>
</dbReference>
<dbReference type="Pfam" id="PF07686">
    <property type="entry name" value="V-set"/>
    <property type="match status" value="1"/>
</dbReference>
<evidence type="ECO:0000256" key="1">
    <source>
        <dbReference type="ARBA" id="ARBA00004236"/>
    </source>
</evidence>
<feature type="signal peptide" evidence="9">
    <location>
        <begin position="1"/>
        <end position="16"/>
    </location>
</feature>
<protein>
    <submittedName>
        <fullName evidence="11">Uncharacterized LOC102077845</fullName>
    </submittedName>
</protein>
<dbReference type="InterPro" id="IPR013783">
    <property type="entry name" value="Ig-like_fold"/>
</dbReference>
<dbReference type="Gene3D" id="2.60.40.10">
    <property type="entry name" value="Immunoglobulins"/>
    <property type="match status" value="2"/>
</dbReference>
<keyword evidence="12" id="KW-1185">Reference proteome</keyword>
<feature type="chain" id="PRO_5025371643" evidence="9">
    <location>
        <begin position="17"/>
        <end position="341"/>
    </location>
</feature>
<dbReference type="GO" id="GO:0009617">
    <property type="term" value="P:response to bacterium"/>
    <property type="evidence" value="ECO:0007669"/>
    <property type="project" value="TreeGrafter"/>
</dbReference>
<dbReference type="AlphaFoldDB" id="I3KV98"/>
<dbReference type="SUPFAM" id="SSF48726">
    <property type="entry name" value="Immunoglobulin"/>
    <property type="match status" value="2"/>
</dbReference>
<dbReference type="KEGG" id="onl:102077845"/>
<dbReference type="InParanoid" id="I3KV98"/>
<dbReference type="GeneID" id="102077845"/>
<evidence type="ECO:0000256" key="5">
    <source>
        <dbReference type="ARBA" id="ARBA00023136"/>
    </source>
</evidence>
<evidence type="ECO:0000256" key="7">
    <source>
        <dbReference type="ARBA" id="ARBA00023180"/>
    </source>
</evidence>
<evidence type="ECO:0000256" key="9">
    <source>
        <dbReference type="SAM" id="SignalP"/>
    </source>
</evidence>
<dbReference type="Proteomes" id="UP000005207">
    <property type="component" value="Linkage group LG2"/>
</dbReference>
<evidence type="ECO:0000256" key="3">
    <source>
        <dbReference type="ARBA" id="ARBA00022729"/>
    </source>
</evidence>
<keyword evidence="7" id="KW-0325">Glycoprotein</keyword>
<accession>I3KV98</accession>
<evidence type="ECO:0000256" key="8">
    <source>
        <dbReference type="SAM" id="Phobius"/>
    </source>
</evidence>
<comment type="subcellular location">
    <subcellularLocation>
        <location evidence="1">Cell membrane</location>
    </subcellularLocation>
</comment>
<sequence length="341" mass="38004">MRVIFYLFLMLNVGRCSDEQNFETKTVYVGENINLTCPRREVGTLFWIKLVSGDFPKILGRSFSSQSADQRIRTVTDPGIFDLYITKAQQSDTGVYICMKTANRELTFLNGTYLKVEGPEPPFTTTPPPDSVHQERTVTLQCSVLHDFQNKTCPVDDNVFCLSVEPHQSHPGSNYTHVNGGDEYERNSEGLSTKTCFYSYFRNLSSSDSQTYYCAVATCVESFPQNKTTGDAEAVKKSCSKKDNTILYLLCVALAISLIVIACLVYSIKKLKKNSYVYSNDAVALQTNVISSGDQENQQTDADLLVYSAPTFKKASKSGTKDTKTSEEESIYTDVKALGLD</sequence>
<gene>
    <name evidence="11" type="primary">LOC102077845</name>
</gene>
<dbReference type="GO" id="GO:0002376">
    <property type="term" value="P:immune system process"/>
    <property type="evidence" value="ECO:0007669"/>
    <property type="project" value="UniProtKB-KW"/>
</dbReference>
<evidence type="ECO:0000313" key="12">
    <source>
        <dbReference type="Proteomes" id="UP000005207"/>
    </source>
</evidence>
<dbReference type="InterPro" id="IPR052051">
    <property type="entry name" value="TCR_complex_component"/>
</dbReference>
<dbReference type="Ensembl" id="ENSONIT00000025065.2">
    <property type="protein sequence ID" value="ENSONIP00000025044.2"/>
    <property type="gene ID" value="ENSONIG00000019891.2"/>
</dbReference>
<organism evidence="11 12">
    <name type="scientific">Oreochromis niloticus</name>
    <name type="common">Nile tilapia</name>
    <name type="synonym">Tilapia nilotica</name>
    <dbReference type="NCBI Taxonomy" id="8128"/>
    <lineage>
        <taxon>Eukaryota</taxon>
        <taxon>Metazoa</taxon>
        <taxon>Chordata</taxon>
        <taxon>Craniata</taxon>
        <taxon>Vertebrata</taxon>
        <taxon>Euteleostomi</taxon>
        <taxon>Actinopterygii</taxon>
        <taxon>Neopterygii</taxon>
        <taxon>Teleostei</taxon>
        <taxon>Neoteleostei</taxon>
        <taxon>Acanthomorphata</taxon>
        <taxon>Ovalentaria</taxon>
        <taxon>Cichlomorphae</taxon>
        <taxon>Cichliformes</taxon>
        <taxon>Cichlidae</taxon>
        <taxon>African cichlids</taxon>
        <taxon>Pseudocrenilabrinae</taxon>
        <taxon>Oreochromini</taxon>
        <taxon>Oreochromis</taxon>
    </lineage>
</organism>
<reference evidence="12" key="1">
    <citation type="submission" date="2012-01" db="EMBL/GenBank/DDBJ databases">
        <title>The Genome Sequence of Oreochromis niloticus (Nile Tilapia).</title>
        <authorList>
            <consortium name="Broad Institute Genome Assembly Team"/>
            <consortium name="Broad Institute Sequencing Platform"/>
            <person name="Di Palma F."/>
            <person name="Johnson J."/>
            <person name="Lander E.S."/>
            <person name="Lindblad-Toh K."/>
        </authorList>
    </citation>
    <scope>NUCLEOTIDE SEQUENCE [LARGE SCALE GENOMIC DNA]</scope>
</reference>
<keyword evidence="8" id="KW-0812">Transmembrane</keyword>
<feature type="domain" description="Immunoglobulin" evidence="10">
    <location>
        <begin position="127"/>
        <end position="237"/>
    </location>
</feature>
<name>I3KV98_ORENI</name>
<dbReference type="InterPro" id="IPR036179">
    <property type="entry name" value="Ig-like_dom_sf"/>
</dbReference>
<dbReference type="HOGENOM" id="CLU_055459_2_0_1"/>
<dbReference type="OrthoDB" id="8962861at2759"/>
<dbReference type="InterPro" id="IPR013106">
    <property type="entry name" value="Ig_V-set"/>
</dbReference>
<dbReference type="GeneTree" id="ENSGT00950000182968"/>
<reference evidence="11" key="3">
    <citation type="submission" date="2025-09" db="UniProtKB">
        <authorList>
            <consortium name="Ensembl"/>
        </authorList>
    </citation>
    <scope>IDENTIFICATION</scope>
</reference>
<evidence type="ECO:0000256" key="4">
    <source>
        <dbReference type="ARBA" id="ARBA00022859"/>
    </source>
</evidence>
<dbReference type="GO" id="GO:0005886">
    <property type="term" value="C:plasma membrane"/>
    <property type="evidence" value="ECO:0007669"/>
    <property type="project" value="UniProtKB-SubCell"/>
</dbReference>
<evidence type="ECO:0000313" key="11">
    <source>
        <dbReference type="Ensembl" id="ENSONIP00000025044.2"/>
    </source>
</evidence>
<feature type="domain" description="Immunoglobulin" evidence="10">
    <location>
        <begin position="22"/>
        <end position="117"/>
    </location>
</feature>
<evidence type="ECO:0000259" key="10">
    <source>
        <dbReference type="SMART" id="SM00409"/>
    </source>
</evidence>
<reference evidence="11" key="2">
    <citation type="submission" date="2025-08" db="UniProtKB">
        <authorList>
            <consortium name="Ensembl"/>
        </authorList>
    </citation>
    <scope>IDENTIFICATION</scope>
</reference>
<keyword evidence="6" id="KW-1015">Disulfide bond</keyword>
<dbReference type="OMA" id="FIAFLMY"/>
<proteinExistence type="predicted"/>
<dbReference type="InterPro" id="IPR003599">
    <property type="entry name" value="Ig_sub"/>
</dbReference>
<dbReference type="SMART" id="SM00409">
    <property type="entry name" value="IG"/>
    <property type="match status" value="2"/>
</dbReference>
<keyword evidence="8" id="KW-1133">Transmembrane helix</keyword>
<evidence type="ECO:0000256" key="6">
    <source>
        <dbReference type="ARBA" id="ARBA00023157"/>
    </source>
</evidence>
<keyword evidence="2" id="KW-1003">Cell membrane</keyword>